<evidence type="ECO:0000256" key="4">
    <source>
        <dbReference type="ARBA" id="ARBA00022980"/>
    </source>
</evidence>
<dbReference type="InterPro" id="IPR019189">
    <property type="entry name" value="Ribosomal_mL41"/>
</dbReference>
<evidence type="ECO:0000256" key="2">
    <source>
        <dbReference type="ARBA" id="ARBA00010152"/>
    </source>
</evidence>
<comment type="subcellular location">
    <subcellularLocation>
        <location evidence="1">Mitochondrion</location>
    </subcellularLocation>
</comment>
<name>A0ABQ8PSD3_9FUNG</name>
<organism evidence="7 8">
    <name type="scientific">Coemansia umbellata</name>
    <dbReference type="NCBI Taxonomy" id="1424467"/>
    <lineage>
        <taxon>Eukaryota</taxon>
        <taxon>Fungi</taxon>
        <taxon>Fungi incertae sedis</taxon>
        <taxon>Zoopagomycota</taxon>
        <taxon>Kickxellomycotina</taxon>
        <taxon>Kickxellomycetes</taxon>
        <taxon>Kickxellales</taxon>
        <taxon>Kickxellaceae</taxon>
        <taxon>Coemansia</taxon>
    </lineage>
</organism>
<evidence type="ECO:0000256" key="6">
    <source>
        <dbReference type="ARBA" id="ARBA00023274"/>
    </source>
</evidence>
<comment type="caution">
    <text evidence="7">The sequence shown here is derived from an EMBL/GenBank/DDBJ whole genome shotgun (WGS) entry which is preliminary data.</text>
</comment>
<gene>
    <name evidence="7" type="primary">MRPL27</name>
    <name evidence="7" type="ORF">EDC05_001184</name>
</gene>
<dbReference type="Proteomes" id="UP001151295">
    <property type="component" value="Unassembled WGS sequence"/>
</dbReference>
<evidence type="ECO:0000256" key="3">
    <source>
        <dbReference type="ARBA" id="ARBA00022946"/>
    </source>
</evidence>
<accession>A0ABQ8PSD3</accession>
<dbReference type="PANTHER" id="PTHR21338">
    <property type="entry name" value="MITOCHONDRIAL RIBOSOMAL PROTEIN L41"/>
    <property type="match status" value="1"/>
</dbReference>
<evidence type="ECO:0000313" key="8">
    <source>
        <dbReference type="Proteomes" id="UP001151295"/>
    </source>
</evidence>
<keyword evidence="6" id="KW-0687">Ribonucleoprotein</keyword>
<protein>
    <submittedName>
        <fullName evidence="7">60S ribosomal protein L27, mitochondrial</fullName>
    </submittedName>
</protein>
<evidence type="ECO:0000256" key="5">
    <source>
        <dbReference type="ARBA" id="ARBA00023128"/>
    </source>
</evidence>
<keyword evidence="8" id="KW-1185">Reference proteome</keyword>
<dbReference type="PANTHER" id="PTHR21338:SF0">
    <property type="entry name" value="LARGE RIBOSOMAL SUBUNIT PROTEIN ML41"/>
    <property type="match status" value="1"/>
</dbReference>
<sequence length="105" mass="12066">MQEVIRGLFRGAKRGVMTSKQGRHFYKGNRTGSMGRHTKHGAYVIDLNKVRTYVVPDLTGCELKPYVSRRSGKFKTDPLVRFWLQDVEQGKLPMLVTWPLDILAM</sequence>
<evidence type="ECO:0000313" key="7">
    <source>
        <dbReference type="EMBL" id="KAJ1995093.1"/>
    </source>
</evidence>
<keyword evidence="3" id="KW-0809">Transit peptide</keyword>
<dbReference type="GO" id="GO:0005840">
    <property type="term" value="C:ribosome"/>
    <property type="evidence" value="ECO:0007669"/>
    <property type="project" value="UniProtKB-KW"/>
</dbReference>
<proteinExistence type="inferred from homology"/>
<keyword evidence="4 7" id="KW-0689">Ribosomal protein</keyword>
<keyword evidence="5" id="KW-0496">Mitochondrion</keyword>
<dbReference type="EMBL" id="JANBQD010000008">
    <property type="protein sequence ID" value="KAJ1995093.1"/>
    <property type="molecule type" value="Genomic_DNA"/>
</dbReference>
<comment type="similarity">
    <text evidence="2">Belongs to the mitochondrion-specific ribosomal protein mL41 family.</text>
</comment>
<dbReference type="Pfam" id="PF09809">
    <property type="entry name" value="MRP-L27"/>
    <property type="match status" value="1"/>
</dbReference>
<reference evidence="7" key="1">
    <citation type="submission" date="2022-07" db="EMBL/GenBank/DDBJ databases">
        <title>Phylogenomic reconstructions and comparative analyses of Kickxellomycotina fungi.</title>
        <authorList>
            <person name="Reynolds N.K."/>
            <person name="Stajich J.E."/>
            <person name="Barry K."/>
            <person name="Grigoriev I.V."/>
            <person name="Crous P."/>
            <person name="Smith M.E."/>
        </authorList>
    </citation>
    <scope>NUCLEOTIDE SEQUENCE</scope>
    <source>
        <strain evidence="7">BCRC 34882</strain>
    </source>
</reference>
<evidence type="ECO:0000256" key="1">
    <source>
        <dbReference type="ARBA" id="ARBA00004173"/>
    </source>
</evidence>